<dbReference type="InterPro" id="IPR004487">
    <property type="entry name" value="Clp_protease_ATP-bd_su_ClpX"/>
</dbReference>
<evidence type="ECO:0000256" key="1">
    <source>
        <dbReference type="ARBA" id="ARBA00022741"/>
    </source>
</evidence>
<dbReference type="GO" id="GO:0005524">
    <property type="term" value="F:ATP binding"/>
    <property type="evidence" value="ECO:0007669"/>
    <property type="project" value="UniProtKB-KW"/>
</dbReference>
<dbReference type="PANTHER" id="PTHR48102:SF7">
    <property type="entry name" value="ATP-DEPENDENT CLP PROTEASE ATP-BINDING SUBUNIT CLPX-LIKE, MITOCHONDRIAL"/>
    <property type="match status" value="1"/>
</dbReference>
<dbReference type="GO" id="GO:0016887">
    <property type="term" value="F:ATP hydrolysis activity"/>
    <property type="evidence" value="ECO:0007669"/>
    <property type="project" value="InterPro"/>
</dbReference>
<dbReference type="SUPFAM" id="SSF52540">
    <property type="entry name" value="P-loop containing nucleoside triphosphate hydrolases"/>
    <property type="match status" value="1"/>
</dbReference>
<comment type="caution">
    <text evidence="6">The sequence shown here is derived from an EMBL/GenBank/DDBJ whole genome shotgun (WGS) entry which is preliminary data.</text>
</comment>
<dbReference type="EMBL" id="LPHD01000049">
    <property type="protein sequence ID" value="KWA83852.1"/>
    <property type="molecule type" value="Genomic_DNA"/>
</dbReference>
<dbReference type="Gene3D" id="3.40.50.300">
    <property type="entry name" value="P-loop containing nucleotide triphosphate hydrolases"/>
    <property type="match status" value="1"/>
</dbReference>
<dbReference type="Pfam" id="PF07724">
    <property type="entry name" value="AAA_2"/>
    <property type="match status" value="1"/>
</dbReference>
<dbReference type="InterPro" id="IPR019489">
    <property type="entry name" value="Clp_ATPase_C"/>
</dbReference>
<keyword evidence="2" id="KW-0067">ATP-binding</keyword>
<dbReference type="CDD" id="cd19497">
    <property type="entry name" value="RecA-like_ClpX"/>
    <property type="match status" value="1"/>
</dbReference>
<dbReference type="InterPro" id="IPR003959">
    <property type="entry name" value="ATPase_AAA_core"/>
</dbReference>
<dbReference type="InterPro" id="IPR027417">
    <property type="entry name" value="P-loop_NTPase"/>
</dbReference>
<evidence type="ECO:0000256" key="2">
    <source>
        <dbReference type="ARBA" id="ARBA00022840"/>
    </source>
</evidence>
<organism evidence="6 7">
    <name type="scientific">Burkholderia ubonensis</name>
    <dbReference type="NCBI Taxonomy" id="101571"/>
    <lineage>
        <taxon>Bacteria</taxon>
        <taxon>Pseudomonadati</taxon>
        <taxon>Pseudomonadota</taxon>
        <taxon>Betaproteobacteria</taxon>
        <taxon>Burkholderiales</taxon>
        <taxon>Burkholderiaceae</taxon>
        <taxon>Burkholderia</taxon>
        <taxon>Burkholderia cepacia complex</taxon>
    </lineage>
</organism>
<sequence length="402" mass="43140">MTKSMRYCGQCNISEAETQQMIELANRTCLCGDCIDTVSEFAKVNRAGKSEGPAAPAITGSTPRDIVAFLDQYVVGQDDAKKTLAIAVSNHYKRLTRAAETDVEIDKSNVLLLGPTGTGKTLLAATIARMLDVPFTVADATSLTQAGYVGDDVETILQRLIQAADGDIEKAERGIVFIDEIDKLAKANTGASITRDVSGEGVQQSLLKLIEGARVSVPVSGNRKNPGAQMNYINTKNILFICAGAFVQLLDKLNKPKRARGSIGFVAAEAKADEKTREVTPERLFEFGMIPEFVGRLPVIATLDALDVDALERILTEPKNAVIRQMEALFAMDDATLKFEDGAIRALAEQAHTLKTGARGARSILEKLLKQAQFEVPGTTGATVTVKADLTVTVDHQVAMAA</sequence>
<evidence type="ECO:0008006" key="8">
    <source>
        <dbReference type="Google" id="ProtNLM"/>
    </source>
</evidence>
<dbReference type="SMART" id="SM01086">
    <property type="entry name" value="ClpB_D2-small"/>
    <property type="match status" value="1"/>
</dbReference>
<evidence type="ECO:0000313" key="6">
    <source>
        <dbReference type="EMBL" id="KWA83852.1"/>
    </source>
</evidence>
<feature type="domain" description="Clp ATPase C-terminal" evidence="5">
    <location>
        <begin position="306"/>
        <end position="392"/>
    </location>
</feature>
<dbReference type="PANTHER" id="PTHR48102">
    <property type="entry name" value="ATP-DEPENDENT CLP PROTEASE ATP-BINDING SUBUNIT CLPX-LIKE, MITOCHONDRIAL-RELATED"/>
    <property type="match status" value="1"/>
</dbReference>
<dbReference type="RefSeq" id="WP_060192090.1">
    <property type="nucleotide sequence ID" value="NZ_LPHD01000049.1"/>
</dbReference>
<reference evidence="6 7" key="1">
    <citation type="submission" date="2015-11" db="EMBL/GenBank/DDBJ databases">
        <title>Expanding the genomic diversity of Burkholderia species for the development of highly accurate diagnostics.</title>
        <authorList>
            <person name="Sahl J."/>
            <person name="Keim P."/>
            <person name="Wagner D."/>
        </authorList>
    </citation>
    <scope>NUCLEOTIDE SEQUENCE [LARGE SCALE GENOMIC DNA]</scope>
    <source>
        <strain evidence="6 7">MSMB2087WGS</strain>
    </source>
</reference>
<proteinExistence type="predicted"/>
<dbReference type="GO" id="GO:0140662">
    <property type="term" value="F:ATP-dependent protein folding chaperone"/>
    <property type="evidence" value="ECO:0007669"/>
    <property type="project" value="InterPro"/>
</dbReference>
<dbReference type="GO" id="GO:0051082">
    <property type="term" value="F:unfolded protein binding"/>
    <property type="evidence" value="ECO:0007669"/>
    <property type="project" value="InterPro"/>
</dbReference>
<protein>
    <recommendedName>
        <fullName evidence="8">ATP-dependent Clp protease ATP-binding subunit ClpX</fullName>
    </recommendedName>
</protein>
<evidence type="ECO:0000259" key="4">
    <source>
        <dbReference type="SMART" id="SM00382"/>
    </source>
</evidence>
<dbReference type="GO" id="GO:0051603">
    <property type="term" value="P:proteolysis involved in protein catabolic process"/>
    <property type="evidence" value="ECO:0007669"/>
    <property type="project" value="TreeGrafter"/>
</dbReference>
<evidence type="ECO:0000259" key="5">
    <source>
        <dbReference type="SMART" id="SM01086"/>
    </source>
</evidence>
<dbReference type="Proteomes" id="UP000060630">
    <property type="component" value="Unassembled WGS sequence"/>
</dbReference>
<gene>
    <name evidence="6" type="ORF">WL29_21030</name>
</gene>
<evidence type="ECO:0000313" key="7">
    <source>
        <dbReference type="Proteomes" id="UP000060630"/>
    </source>
</evidence>
<dbReference type="AlphaFoldDB" id="A0A125DMB7"/>
<dbReference type="Pfam" id="PF10431">
    <property type="entry name" value="ClpB_D2-small"/>
    <property type="match status" value="1"/>
</dbReference>
<dbReference type="SMART" id="SM00382">
    <property type="entry name" value="AAA"/>
    <property type="match status" value="1"/>
</dbReference>
<accession>A0A125DMB7</accession>
<dbReference type="NCBIfam" id="TIGR00382">
    <property type="entry name" value="clpX"/>
    <property type="match status" value="1"/>
</dbReference>
<keyword evidence="1" id="KW-0547">Nucleotide-binding</keyword>
<evidence type="ECO:0000256" key="3">
    <source>
        <dbReference type="ARBA" id="ARBA00023186"/>
    </source>
</evidence>
<dbReference type="InterPro" id="IPR050052">
    <property type="entry name" value="ATP-dep_Clp_protease_ClpX"/>
</dbReference>
<dbReference type="Gene3D" id="1.10.8.60">
    <property type="match status" value="1"/>
</dbReference>
<feature type="domain" description="AAA+ ATPase" evidence="4">
    <location>
        <begin position="106"/>
        <end position="269"/>
    </location>
</feature>
<dbReference type="InterPro" id="IPR003593">
    <property type="entry name" value="AAA+_ATPase"/>
</dbReference>
<keyword evidence="3" id="KW-0143">Chaperone</keyword>
<dbReference type="NCBIfam" id="NF003745">
    <property type="entry name" value="PRK05342.1"/>
    <property type="match status" value="1"/>
</dbReference>
<name>A0A125DMB7_9BURK</name>